<evidence type="ECO:0000256" key="1">
    <source>
        <dbReference type="SAM" id="Phobius"/>
    </source>
</evidence>
<keyword evidence="1" id="KW-0472">Membrane</keyword>
<keyword evidence="1" id="KW-1133">Transmembrane helix</keyword>
<keyword evidence="1" id="KW-0812">Transmembrane</keyword>
<feature type="transmembrane region" description="Helical" evidence="1">
    <location>
        <begin position="53"/>
        <end position="75"/>
    </location>
</feature>
<sequence>MHGSVISVMDLKGDFESFTSTFARTCRKCNTLVLEAKIQTPESRHATMCSSTLFLLFHLRIMMLFLGGSSLASTWKRSKSM</sequence>
<gene>
    <name evidence="2" type="ORF">ARMGADRAFT_435708</name>
</gene>
<evidence type="ECO:0000313" key="2">
    <source>
        <dbReference type="EMBL" id="PBK88236.1"/>
    </source>
</evidence>
<reference evidence="3" key="1">
    <citation type="journal article" date="2017" name="Nat. Ecol. Evol.">
        <title>Genome expansion and lineage-specific genetic innovations in the forest pathogenic fungi Armillaria.</title>
        <authorList>
            <person name="Sipos G."/>
            <person name="Prasanna A.N."/>
            <person name="Walter M.C."/>
            <person name="O'Connor E."/>
            <person name="Balint B."/>
            <person name="Krizsan K."/>
            <person name="Kiss B."/>
            <person name="Hess J."/>
            <person name="Varga T."/>
            <person name="Slot J."/>
            <person name="Riley R."/>
            <person name="Boka B."/>
            <person name="Rigling D."/>
            <person name="Barry K."/>
            <person name="Lee J."/>
            <person name="Mihaltcheva S."/>
            <person name="LaButti K."/>
            <person name="Lipzen A."/>
            <person name="Waldron R."/>
            <person name="Moloney N.M."/>
            <person name="Sperisen C."/>
            <person name="Kredics L."/>
            <person name="Vagvoelgyi C."/>
            <person name="Patrignani A."/>
            <person name="Fitzpatrick D."/>
            <person name="Nagy I."/>
            <person name="Doyle S."/>
            <person name="Anderson J.B."/>
            <person name="Grigoriev I.V."/>
            <person name="Gueldener U."/>
            <person name="Muensterkoetter M."/>
            <person name="Nagy L.G."/>
        </authorList>
    </citation>
    <scope>NUCLEOTIDE SEQUENCE [LARGE SCALE GENOMIC DNA]</scope>
    <source>
        <strain evidence="3">Ar21-2</strain>
    </source>
</reference>
<dbReference type="EMBL" id="KZ293674">
    <property type="protein sequence ID" value="PBK88236.1"/>
    <property type="molecule type" value="Genomic_DNA"/>
</dbReference>
<name>A0A2H3DLB1_ARMGA</name>
<dbReference type="AlphaFoldDB" id="A0A2H3DLB1"/>
<protein>
    <submittedName>
        <fullName evidence="2">Uncharacterized protein</fullName>
    </submittedName>
</protein>
<proteinExistence type="predicted"/>
<organism evidence="2 3">
    <name type="scientific">Armillaria gallica</name>
    <name type="common">Bulbous honey fungus</name>
    <name type="synonym">Armillaria bulbosa</name>
    <dbReference type="NCBI Taxonomy" id="47427"/>
    <lineage>
        <taxon>Eukaryota</taxon>
        <taxon>Fungi</taxon>
        <taxon>Dikarya</taxon>
        <taxon>Basidiomycota</taxon>
        <taxon>Agaricomycotina</taxon>
        <taxon>Agaricomycetes</taxon>
        <taxon>Agaricomycetidae</taxon>
        <taxon>Agaricales</taxon>
        <taxon>Marasmiineae</taxon>
        <taxon>Physalacriaceae</taxon>
        <taxon>Armillaria</taxon>
    </lineage>
</organism>
<accession>A0A2H3DLB1</accession>
<dbReference type="InParanoid" id="A0A2H3DLB1"/>
<keyword evidence="3" id="KW-1185">Reference proteome</keyword>
<evidence type="ECO:0000313" key="3">
    <source>
        <dbReference type="Proteomes" id="UP000217790"/>
    </source>
</evidence>
<dbReference type="Proteomes" id="UP000217790">
    <property type="component" value="Unassembled WGS sequence"/>
</dbReference>